<dbReference type="SUPFAM" id="SSF55729">
    <property type="entry name" value="Acyl-CoA N-acyltransferases (Nat)"/>
    <property type="match status" value="1"/>
</dbReference>
<dbReference type="InterPro" id="IPR016181">
    <property type="entry name" value="Acyl_CoA_acyltransferase"/>
</dbReference>
<dbReference type="GO" id="GO:0016747">
    <property type="term" value="F:acyltransferase activity, transferring groups other than amino-acyl groups"/>
    <property type="evidence" value="ECO:0007669"/>
    <property type="project" value="InterPro"/>
</dbReference>
<dbReference type="GeneID" id="302999663"/>
<dbReference type="CDD" id="cd04301">
    <property type="entry name" value="NAT_SF"/>
    <property type="match status" value="1"/>
</dbReference>
<dbReference type="HOGENOM" id="CLU_081840_1_1_12"/>
<feature type="domain" description="N-acetyltransferase" evidence="1">
    <location>
        <begin position="10"/>
        <end position="165"/>
    </location>
</feature>
<dbReference type="RefSeq" id="WP_013702663.1">
    <property type="nucleotide sequence ID" value="NC_015385.1"/>
</dbReference>
<dbReference type="PROSITE" id="PS51186">
    <property type="entry name" value="GNAT"/>
    <property type="match status" value="1"/>
</dbReference>
<dbReference type="AlphaFoldDB" id="F2NXR9"/>
<protein>
    <submittedName>
        <fullName evidence="2">GCN5-related N-acetyltransferase</fullName>
    </submittedName>
</protein>
<name>F2NXR9_TRES6</name>
<dbReference type="InterPro" id="IPR000182">
    <property type="entry name" value="GNAT_dom"/>
</dbReference>
<dbReference type="EMBL" id="CP002631">
    <property type="protein sequence ID" value="AEB15413.1"/>
    <property type="molecule type" value="Genomic_DNA"/>
</dbReference>
<gene>
    <name evidence="2" type="ordered locus">Tresu_2551</name>
</gene>
<dbReference type="Proteomes" id="UP000006852">
    <property type="component" value="Chromosome"/>
</dbReference>
<evidence type="ECO:0000259" key="1">
    <source>
        <dbReference type="PROSITE" id="PS51186"/>
    </source>
</evidence>
<dbReference type="STRING" id="869209.Tresu_2551"/>
<dbReference type="Pfam" id="PF00583">
    <property type="entry name" value="Acetyltransf_1"/>
    <property type="match status" value="1"/>
</dbReference>
<sequence length="214" mass="24485">MEKKVDMKKITFRNETPADYRAVENLTREAFWNVYKPGCDEHFILHNFRTRSEFVPELDIIMEEEGILVGHVMFVRAEIKLNNSKTLPIMTFGPISIALEFKHKGYGTVLLRYAMEKAKKMDCGALAITGNIDFYGKNGFVVAKTKGVRYYADPDADYFLIKELVPSFLDEVKNCGGGSFKEPDGYFIDANEAEEFDRHFPIKERLSLPGQIFG</sequence>
<accession>F2NXR9</accession>
<keyword evidence="3" id="KW-1185">Reference proteome</keyword>
<reference evidence="2 3" key="1">
    <citation type="journal article" date="2011" name="Stand. Genomic Sci.">
        <title>Complete genome sequence of Treponema succinifaciens type strain (6091).</title>
        <authorList>
            <person name="Han C."/>
            <person name="Gronow S."/>
            <person name="Teshima H."/>
            <person name="Lapidus A."/>
            <person name="Nolan M."/>
            <person name="Lucas S."/>
            <person name="Hammon N."/>
            <person name="Deshpande S."/>
            <person name="Cheng J.F."/>
            <person name="Zeytun A."/>
            <person name="Tapia R."/>
            <person name="Goodwin L."/>
            <person name="Pitluck S."/>
            <person name="Liolios K."/>
            <person name="Pagani I."/>
            <person name="Ivanova N."/>
            <person name="Mavromatis K."/>
            <person name="Mikhailova N."/>
            <person name="Huntemann M."/>
            <person name="Pati A."/>
            <person name="Chen A."/>
            <person name="Palaniappan K."/>
            <person name="Land M."/>
            <person name="Hauser L."/>
            <person name="Brambilla E.M."/>
            <person name="Rohde M."/>
            <person name="Goker M."/>
            <person name="Woyke T."/>
            <person name="Bristow J."/>
            <person name="Eisen J.A."/>
            <person name="Markowitz V."/>
            <person name="Hugenholtz P."/>
            <person name="Kyrpides N.C."/>
            <person name="Klenk H.P."/>
            <person name="Detter J.C."/>
        </authorList>
    </citation>
    <scope>NUCLEOTIDE SEQUENCE [LARGE SCALE GENOMIC DNA]</scope>
    <source>
        <strain evidence="3">ATCC 33096 / DSM 2489 / 6091</strain>
    </source>
</reference>
<dbReference type="eggNOG" id="COG3153">
    <property type="taxonomic scope" value="Bacteria"/>
</dbReference>
<dbReference type="KEGG" id="tsu:Tresu_2551"/>
<evidence type="ECO:0000313" key="3">
    <source>
        <dbReference type="Proteomes" id="UP000006852"/>
    </source>
</evidence>
<reference evidence="3" key="2">
    <citation type="submission" date="2011-04" db="EMBL/GenBank/DDBJ databases">
        <title>The complete genome of chromosome of Treponema succinifaciens DSM 2489.</title>
        <authorList>
            <person name="Lucas S."/>
            <person name="Copeland A."/>
            <person name="Lapidus A."/>
            <person name="Bruce D."/>
            <person name="Goodwin L."/>
            <person name="Pitluck S."/>
            <person name="Peters L."/>
            <person name="Kyrpides N."/>
            <person name="Mavromatis K."/>
            <person name="Ivanova N."/>
            <person name="Ovchinnikova G."/>
            <person name="Teshima H."/>
            <person name="Detter J.C."/>
            <person name="Tapia R."/>
            <person name="Han C."/>
            <person name="Land M."/>
            <person name="Hauser L."/>
            <person name="Markowitz V."/>
            <person name="Cheng J.-F."/>
            <person name="Hugenholtz P."/>
            <person name="Woyke T."/>
            <person name="Wu D."/>
            <person name="Gronow S."/>
            <person name="Wellnitz S."/>
            <person name="Brambilla E."/>
            <person name="Klenk H.-P."/>
            <person name="Eisen J.A."/>
        </authorList>
    </citation>
    <scope>NUCLEOTIDE SEQUENCE [LARGE SCALE GENOMIC DNA]</scope>
    <source>
        <strain evidence="3">ATCC 33096 / DSM 2489 / 6091</strain>
    </source>
</reference>
<dbReference type="Gene3D" id="3.40.630.30">
    <property type="match status" value="1"/>
</dbReference>
<evidence type="ECO:0000313" key="2">
    <source>
        <dbReference type="EMBL" id="AEB15413.1"/>
    </source>
</evidence>
<proteinExistence type="predicted"/>
<organism evidence="2 3">
    <name type="scientific">Treponema succinifaciens (strain ATCC 33096 / DSM 2489 / 6091)</name>
    <dbReference type="NCBI Taxonomy" id="869209"/>
    <lineage>
        <taxon>Bacteria</taxon>
        <taxon>Pseudomonadati</taxon>
        <taxon>Spirochaetota</taxon>
        <taxon>Spirochaetia</taxon>
        <taxon>Spirochaetales</taxon>
        <taxon>Treponemataceae</taxon>
        <taxon>Treponema</taxon>
    </lineage>
</organism>